<comment type="caution">
    <text evidence="4">The sequence shown here is derived from an EMBL/GenBank/DDBJ whole genome shotgun (WGS) entry which is preliminary data.</text>
</comment>
<dbReference type="Pfam" id="PF26113">
    <property type="entry name" value="GH16_XgeA"/>
    <property type="match status" value="1"/>
</dbReference>
<dbReference type="GO" id="GO:0004553">
    <property type="term" value="F:hydrolase activity, hydrolyzing O-glycosyl compounds"/>
    <property type="evidence" value="ECO:0007669"/>
    <property type="project" value="InterPro"/>
</dbReference>
<evidence type="ECO:0000256" key="1">
    <source>
        <dbReference type="SAM" id="MobiDB-lite"/>
    </source>
</evidence>
<dbReference type="GO" id="GO:0009251">
    <property type="term" value="P:glucan catabolic process"/>
    <property type="evidence" value="ECO:0007669"/>
    <property type="project" value="TreeGrafter"/>
</dbReference>
<evidence type="ECO:0000256" key="2">
    <source>
        <dbReference type="SAM" id="SignalP"/>
    </source>
</evidence>
<dbReference type="OrthoDB" id="192832at2759"/>
<evidence type="ECO:0000313" key="4">
    <source>
        <dbReference type="EMBL" id="PPQ68671.1"/>
    </source>
</evidence>
<feature type="signal peptide" evidence="2">
    <location>
        <begin position="1"/>
        <end position="18"/>
    </location>
</feature>
<dbReference type="STRING" id="231916.A0A409VQX5"/>
<proteinExistence type="predicted"/>
<dbReference type="PANTHER" id="PTHR10963:SF24">
    <property type="entry name" value="GLYCOSIDASE C21B10.07-RELATED"/>
    <property type="match status" value="1"/>
</dbReference>
<dbReference type="InterPro" id="IPR013320">
    <property type="entry name" value="ConA-like_dom_sf"/>
</dbReference>
<organism evidence="4 5">
    <name type="scientific">Gymnopilus dilepis</name>
    <dbReference type="NCBI Taxonomy" id="231916"/>
    <lineage>
        <taxon>Eukaryota</taxon>
        <taxon>Fungi</taxon>
        <taxon>Dikarya</taxon>
        <taxon>Basidiomycota</taxon>
        <taxon>Agaricomycotina</taxon>
        <taxon>Agaricomycetes</taxon>
        <taxon>Agaricomycetidae</taxon>
        <taxon>Agaricales</taxon>
        <taxon>Agaricineae</taxon>
        <taxon>Hymenogastraceae</taxon>
        <taxon>Gymnopilus</taxon>
    </lineage>
</organism>
<dbReference type="PROSITE" id="PS51762">
    <property type="entry name" value="GH16_2"/>
    <property type="match status" value="1"/>
</dbReference>
<sequence length="391" mass="41650">MLPVVALVAAAFFPAALAQQLSLKTNYSGSAFFDLWNYKVGNDVTNFWGDPANEGVVNFTDPVFAQEQKLLYVNDVGNVIVKVDNFTSGVGNASFVRNSVQMLSKDFITPGSLVIFDAIHMPFGCAVWPAFWMNGGANWPKNGEIDIVENVNLETTNAYSLHTEDGCMASTDVQITGNLVNTDCFNATKFDEGCKVVDSTKSYGAGFAENGGGAFAFLWNDDGMKIWFFTRSLVPPDLSTANPNPAGWGTPTAFYPSTTCDTTKFFGPQTMILEIDVCGNFAVDDWGTCSSVAAQCTDVVPDPAIFDDAYFEIRYLTVFSNSTSSTTSSSTGPASPTSAGSSDAATTVVVVTDTPSTTPSPTNSSGHSLKTLGLLAPVTGLMAILLSFVLW</sequence>
<keyword evidence="2" id="KW-0732">Signal</keyword>
<dbReference type="InParanoid" id="A0A409VQX5"/>
<dbReference type="InterPro" id="IPR000757">
    <property type="entry name" value="Beta-glucanase-like"/>
</dbReference>
<evidence type="ECO:0000259" key="3">
    <source>
        <dbReference type="PROSITE" id="PS51762"/>
    </source>
</evidence>
<name>A0A409VQX5_9AGAR</name>
<reference evidence="4 5" key="1">
    <citation type="journal article" date="2018" name="Evol. Lett.">
        <title>Horizontal gene cluster transfer increased hallucinogenic mushroom diversity.</title>
        <authorList>
            <person name="Reynolds H.T."/>
            <person name="Vijayakumar V."/>
            <person name="Gluck-Thaler E."/>
            <person name="Korotkin H.B."/>
            <person name="Matheny P.B."/>
            <person name="Slot J.C."/>
        </authorList>
    </citation>
    <scope>NUCLEOTIDE SEQUENCE [LARGE SCALE GENOMIC DNA]</scope>
    <source>
        <strain evidence="4 5">SRW20</strain>
    </source>
</reference>
<protein>
    <recommendedName>
        <fullName evidence="3">GH16 domain-containing protein</fullName>
    </recommendedName>
</protein>
<gene>
    <name evidence="4" type="ORF">CVT26_002953</name>
</gene>
<dbReference type="AlphaFoldDB" id="A0A409VQX5"/>
<accession>A0A409VQX5</accession>
<feature type="domain" description="GH16" evidence="3">
    <location>
        <begin position="6"/>
        <end position="308"/>
    </location>
</feature>
<feature type="region of interest" description="Disordered" evidence="1">
    <location>
        <begin position="322"/>
        <end position="345"/>
    </location>
</feature>
<dbReference type="Proteomes" id="UP000284706">
    <property type="component" value="Unassembled WGS sequence"/>
</dbReference>
<dbReference type="InterPro" id="IPR050546">
    <property type="entry name" value="Glycosyl_Hydrlase_16"/>
</dbReference>
<evidence type="ECO:0000313" key="5">
    <source>
        <dbReference type="Proteomes" id="UP000284706"/>
    </source>
</evidence>
<keyword evidence="5" id="KW-1185">Reference proteome</keyword>
<dbReference type="PANTHER" id="PTHR10963">
    <property type="entry name" value="GLYCOSYL HYDROLASE-RELATED"/>
    <property type="match status" value="1"/>
</dbReference>
<feature type="chain" id="PRO_5019067348" description="GH16 domain-containing protein" evidence="2">
    <location>
        <begin position="19"/>
        <end position="391"/>
    </location>
</feature>
<dbReference type="EMBL" id="NHYE01005590">
    <property type="protein sequence ID" value="PPQ68671.1"/>
    <property type="molecule type" value="Genomic_DNA"/>
</dbReference>
<dbReference type="Gene3D" id="2.60.120.200">
    <property type="match status" value="1"/>
</dbReference>
<dbReference type="SUPFAM" id="SSF49899">
    <property type="entry name" value="Concanavalin A-like lectins/glucanases"/>
    <property type="match status" value="1"/>
</dbReference>